<organism evidence="1 2">
    <name type="scientific">Aulographum hederae CBS 113979</name>
    <dbReference type="NCBI Taxonomy" id="1176131"/>
    <lineage>
        <taxon>Eukaryota</taxon>
        <taxon>Fungi</taxon>
        <taxon>Dikarya</taxon>
        <taxon>Ascomycota</taxon>
        <taxon>Pezizomycotina</taxon>
        <taxon>Dothideomycetes</taxon>
        <taxon>Pleosporomycetidae</taxon>
        <taxon>Aulographales</taxon>
        <taxon>Aulographaceae</taxon>
    </lineage>
</organism>
<dbReference type="AlphaFoldDB" id="A0A6G1GZJ7"/>
<evidence type="ECO:0000313" key="1">
    <source>
        <dbReference type="EMBL" id="KAF1986232.1"/>
    </source>
</evidence>
<sequence>MHLYSVVRDPPFNGLSYLFKEQCLDIQISQPAGNPAEISLQIARLGRPAPHNCEATPDTSSV</sequence>
<reference evidence="1" key="1">
    <citation type="journal article" date="2020" name="Stud. Mycol.">
        <title>101 Dothideomycetes genomes: a test case for predicting lifestyles and emergence of pathogens.</title>
        <authorList>
            <person name="Haridas S."/>
            <person name="Albert R."/>
            <person name="Binder M."/>
            <person name="Bloem J."/>
            <person name="Labutti K."/>
            <person name="Salamov A."/>
            <person name="Andreopoulos B."/>
            <person name="Baker S."/>
            <person name="Barry K."/>
            <person name="Bills G."/>
            <person name="Bluhm B."/>
            <person name="Cannon C."/>
            <person name="Castanera R."/>
            <person name="Culley D."/>
            <person name="Daum C."/>
            <person name="Ezra D."/>
            <person name="Gonzalez J."/>
            <person name="Henrissat B."/>
            <person name="Kuo A."/>
            <person name="Liang C."/>
            <person name="Lipzen A."/>
            <person name="Lutzoni F."/>
            <person name="Magnuson J."/>
            <person name="Mondo S."/>
            <person name="Nolan M."/>
            <person name="Ohm R."/>
            <person name="Pangilinan J."/>
            <person name="Park H.-J."/>
            <person name="Ramirez L."/>
            <person name="Alfaro M."/>
            <person name="Sun H."/>
            <person name="Tritt A."/>
            <person name="Yoshinaga Y."/>
            <person name="Zwiers L.-H."/>
            <person name="Turgeon B."/>
            <person name="Goodwin S."/>
            <person name="Spatafora J."/>
            <person name="Crous P."/>
            <person name="Grigoriev I."/>
        </authorList>
    </citation>
    <scope>NUCLEOTIDE SEQUENCE</scope>
    <source>
        <strain evidence="1">CBS 113979</strain>
    </source>
</reference>
<keyword evidence="2" id="KW-1185">Reference proteome</keyword>
<protein>
    <submittedName>
        <fullName evidence="1">Uncharacterized protein</fullName>
    </submittedName>
</protein>
<accession>A0A6G1GZJ7</accession>
<name>A0A6G1GZJ7_9PEZI</name>
<feature type="non-terminal residue" evidence="1">
    <location>
        <position position="62"/>
    </location>
</feature>
<dbReference type="Proteomes" id="UP000800041">
    <property type="component" value="Unassembled WGS sequence"/>
</dbReference>
<dbReference type="EMBL" id="ML977158">
    <property type="protein sequence ID" value="KAF1986232.1"/>
    <property type="molecule type" value="Genomic_DNA"/>
</dbReference>
<evidence type="ECO:0000313" key="2">
    <source>
        <dbReference type="Proteomes" id="UP000800041"/>
    </source>
</evidence>
<gene>
    <name evidence="1" type="ORF">K402DRAFT_394090</name>
</gene>
<proteinExistence type="predicted"/>